<dbReference type="InterPro" id="IPR004088">
    <property type="entry name" value="KH_dom_type_1"/>
</dbReference>
<name>A0A7J0FF47_9ERIC</name>
<feature type="domain" description="K Homology" evidence="2">
    <location>
        <begin position="130"/>
        <end position="201"/>
    </location>
</feature>
<comment type="caution">
    <text evidence="3">The sequence shown here is derived from an EMBL/GenBank/DDBJ whole genome shotgun (WGS) entry which is preliminary data.</text>
</comment>
<dbReference type="Pfam" id="PF00013">
    <property type="entry name" value="KH_1"/>
    <property type="match status" value="1"/>
</dbReference>
<dbReference type="PROSITE" id="PS50084">
    <property type="entry name" value="KH_TYPE_1"/>
    <property type="match status" value="1"/>
</dbReference>
<gene>
    <name evidence="3" type="ORF">Acr_11g0016300</name>
</gene>
<dbReference type="SMART" id="SM00322">
    <property type="entry name" value="KH"/>
    <property type="match status" value="1"/>
</dbReference>
<protein>
    <submittedName>
        <fullName evidence="3">RNA-binding KH domain-containing protein</fullName>
    </submittedName>
</protein>
<evidence type="ECO:0000313" key="3">
    <source>
        <dbReference type="EMBL" id="GFY97324.1"/>
    </source>
</evidence>
<dbReference type="InterPro" id="IPR004087">
    <property type="entry name" value="KH_dom"/>
</dbReference>
<dbReference type="InterPro" id="IPR036612">
    <property type="entry name" value="KH_dom_type_1_sf"/>
</dbReference>
<keyword evidence="4" id="KW-1185">Reference proteome</keyword>
<dbReference type="AlphaFoldDB" id="A0A7J0FF47"/>
<keyword evidence="1" id="KW-0694">RNA-binding</keyword>
<dbReference type="Proteomes" id="UP000585474">
    <property type="component" value="Unassembled WGS sequence"/>
</dbReference>
<reference evidence="3 4" key="1">
    <citation type="submission" date="2019-07" db="EMBL/GenBank/DDBJ databases">
        <title>De Novo Assembly of kiwifruit Actinidia rufa.</title>
        <authorList>
            <person name="Sugita-Konishi S."/>
            <person name="Sato K."/>
            <person name="Mori E."/>
            <person name="Abe Y."/>
            <person name="Kisaki G."/>
            <person name="Hamano K."/>
            <person name="Suezawa K."/>
            <person name="Otani M."/>
            <person name="Fukuda T."/>
            <person name="Manabe T."/>
            <person name="Gomi K."/>
            <person name="Tabuchi M."/>
            <person name="Akimitsu K."/>
            <person name="Kataoka I."/>
        </authorList>
    </citation>
    <scope>NUCLEOTIDE SEQUENCE [LARGE SCALE GENOMIC DNA]</scope>
    <source>
        <strain evidence="4">cv. Fuchu</strain>
    </source>
</reference>
<dbReference type="OrthoDB" id="442947at2759"/>
<dbReference type="EMBL" id="BJWL01000011">
    <property type="protein sequence ID" value="GFY97324.1"/>
    <property type="molecule type" value="Genomic_DNA"/>
</dbReference>
<evidence type="ECO:0000313" key="4">
    <source>
        <dbReference type="Proteomes" id="UP000585474"/>
    </source>
</evidence>
<accession>A0A7J0FF47</accession>
<dbReference type="SUPFAM" id="SSF54791">
    <property type="entry name" value="Eukaryotic type KH-domain (KH-domain type I)"/>
    <property type="match status" value="1"/>
</dbReference>
<sequence>MLNYVVSACWFYIYNRNFPAVRKALLSVSSCLQENPMSDAVNSAATRSLGIHGTGMMALGCPLTGAENVGTNHKMVTEEEVVFSLPPGCSAVGKCGGGQAYCMRASQVRALSAVLTLLFTCGRSQPSNVASTTVEVVIPQTLLSHVFGENHGNLSQIRQISGAKVVVHNPIPGGATEGMVVVSGTPDQIHAAQSLIHAFILAELPY</sequence>
<organism evidence="3 4">
    <name type="scientific">Actinidia rufa</name>
    <dbReference type="NCBI Taxonomy" id="165716"/>
    <lineage>
        <taxon>Eukaryota</taxon>
        <taxon>Viridiplantae</taxon>
        <taxon>Streptophyta</taxon>
        <taxon>Embryophyta</taxon>
        <taxon>Tracheophyta</taxon>
        <taxon>Spermatophyta</taxon>
        <taxon>Magnoliopsida</taxon>
        <taxon>eudicotyledons</taxon>
        <taxon>Gunneridae</taxon>
        <taxon>Pentapetalae</taxon>
        <taxon>asterids</taxon>
        <taxon>Ericales</taxon>
        <taxon>Actinidiaceae</taxon>
        <taxon>Actinidia</taxon>
    </lineage>
</organism>
<dbReference type="GO" id="GO:0003723">
    <property type="term" value="F:RNA binding"/>
    <property type="evidence" value="ECO:0007669"/>
    <property type="project" value="UniProtKB-UniRule"/>
</dbReference>
<dbReference type="Gene3D" id="3.30.1370.10">
    <property type="entry name" value="K Homology domain, type 1"/>
    <property type="match status" value="1"/>
</dbReference>
<evidence type="ECO:0000259" key="2">
    <source>
        <dbReference type="SMART" id="SM00322"/>
    </source>
</evidence>
<evidence type="ECO:0000256" key="1">
    <source>
        <dbReference type="PROSITE-ProRule" id="PRU00117"/>
    </source>
</evidence>
<proteinExistence type="predicted"/>